<keyword evidence="1" id="KW-0732">Signal</keyword>
<dbReference type="SUPFAM" id="SSF81296">
    <property type="entry name" value="E set domains"/>
    <property type="match status" value="1"/>
</dbReference>
<reference evidence="3" key="1">
    <citation type="submission" date="2023-10" db="EMBL/GenBank/DDBJ databases">
        <authorList>
            <person name="Zhao M."/>
            <person name="Li R."/>
        </authorList>
    </citation>
    <scope>NUCLEOTIDE SEQUENCE</scope>
</reference>
<dbReference type="InterPro" id="IPR003172">
    <property type="entry name" value="ML_dom"/>
</dbReference>
<organism evidence="3">
    <name type="scientific">Pardosa astrigera</name>
    <name type="common">Wolf spider</name>
    <dbReference type="NCBI Taxonomy" id="317848"/>
    <lineage>
        <taxon>Eukaryota</taxon>
        <taxon>Metazoa</taxon>
        <taxon>Ecdysozoa</taxon>
        <taxon>Arthropoda</taxon>
        <taxon>Chelicerata</taxon>
        <taxon>Arachnida</taxon>
        <taxon>Araneae</taxon>
        <taxon>Araneomorphae</taxon>
        <taxon>Entelegynae</taxon>
        <taxon>Lycosoidea</taxon>
        <taxon>Lycosidae</taxon>
        <taxon>Pardosa</taxon>
    </lineage>
</organism>
<protein>
    <submittedName>
        <fullName evidence="3">NPC intracellular cholesterol transporter 2-like protein</fullName>
    </submittedName>
</protein>
<evidence type="ECO:0000256" key="1">
    <source>
        <dbReference type="SAM" id="SignalP"/>
    </source>
</evidence>
<dbReference type="SMART" id="SM00737">
    <property type="entry name" value="ML"/>
    <property type="match status" value="1"/>
</dbReference>
<accession>A0AA96Y7I4</accession>
<dbReference type="Pfam" id="PF02221">
    <property type="entry name" value="E1_DerP2_DerF2"/>
    <property type="match status" value="1"/>
</dbReference>
<feature type="signal peptide" evidence="1">
    <location>
        <begin position="1"/>
        <end position="18"/>
    </location>
</feature>
<gene>
    <name evidence="3" type="primary">NPC2-2</name>
</gene>
<dbReference type="InterPro" id="IPR014756">
    <property type="entry name" value="Ig_E-set"/>
</dbReference>
<proteinExistence type="evidence at transcript level"/>
<evidence type="ECO:0000313" key="3">
    <source>
        <dbReference type="EMBL" id="WOA03677.1"/>
    </source>
</evidence>
<evidence type="ECO:0000259" key="2">
    <source>
        <dbReference type="SMART" id="SM00737"/>
    </source>
</evidence>
<feature type="domain" description="MD-2-related lipid-recognition" evidence="2">
    <location>
        <begin position="23"/>
        <end position="151"/>
    </location>
</feature>
<sequence length="163" mass="18122">MWFVLLILSYSFARHVSSEQVSFIPCGENTFSSLYITPCNATTVNVNQTCVLMHGHNILFQAYFVSPFNSSSLQVATMITLEGVEVPSINSGYDPCFGSITPACPVTEGKTYFFQKLYNVQSEFPIGLMDLKLVILDMETKDVAGCGKIKILVAKNPDYMYLD</sequence>
<dbReference type="Gene3D" id="2.60.40.770">
    <property type="match status" value="1"/>
</dbReference>
<dbReference type="AlphaFoldDB" id="A0AA96Y7I4"/>
<dbReference type="EMBL" id="OR671209">
    <property type="protein sequence ID" value="WOA03677.1"/>
    <property type="molecule type" value="mRNA"/>
</dbReference>
<name>A0AA96Y7I4_PARAW</name>
<feature type="chain" id="PRO_5041665898" evidence="1">
    <location>
        <begin position="19"/>
        <end position="163"/>
    </location>
</feature>